<sequence>MEVKSKTSLSDKVGLVGSLTASIILFFIALYSFVIDFFVEFNPTGILLDIIFIFIAFEVGLFATRTFGKVLYYEKVIDASFEKGIYRRLEPVLRKVAEVGVEIDEMKEEIDLVNRKVAALIDEQVNRSPEIIAPGVTPKFATKTMLLAIFTMAGFLYVLEFPIGVAHYVTLIFYLVWWLFITNEFELFEETAAWIFVAIPILIIPIGAIFLHALFSLNAMIGILFGGLAVFVLVYYSWALYHKKGVLVFNLPAFRPPDTEKSRLWLHEKLAPFDGVLKDKKTLIIKSTDVMIVLLLLLLCAIVVYLFFL</sequence>
<gene>
    <name evidence="3" type="ORF">SCAL_000623</name>
</gene>
<organism evidence="3 4">
    <name type="scientific">Candidatus Syntropharchaeum caldarium</name>
    <dbReference type="NCBI Taxonomy" id="1838285"/>
    <lineage>
        <taxon>Archaea</taxon>
        <taxon>Methanobacteriati</taxon>
        <taxon>Methanobacteriota</taxon>
        <taxon>Stenosarchaea group</taxon>
        <taxon>Methanomicrobia</taxon>
        <taxon>Methanosarcinales</taxon>
        <taxon>ANME-2 cluster</taxon>
        <taxon>Candidatus Syntropharchaeum</taxon>
    </lineage>
</organism>
<evidence type="ECO:0000256" key="1">
    <source>
        <dbReference type="SAM" id="Coils"/>
    </source>
</evidence>
<feature type="transmembrane region" description="Helical" evidence="2">
    <location>
        <begin position="46"/>
        <end position="64"/>
    </location>
</feature>
<feature type="coiled-coil region" evidence="1">
    <location>
        <begin position="96"/>
        <end position="123"/>
    </location>
</feature>
<comment type="caution">
    <text evidence="3">The sequence shown here is derived from an EMBL/GenBank/DDBJ whole genome shotgun (WGS) entry which is preliminary data.</text>
</comment>
<name>A0A1F2P9T7_9EURY</name>
<feature type="transmembrane region" description="Helical" evidence="2">
    <location>
        <begin position="193"/>
        <end position="215"/>
    </location>
</feature>
<reference evidence="3" key="1">
    <citation type="submission" date="2016-05" db="EMBL/GenBank/DDBJ databases">
        <title>Microbial consortia oxidize butane by reversing methanogenesis.</title>
        <authorList>
            <person name="Laso-Perez R."/>
            <person name="Richter M."/>
            <person name="Wegener G."/>
            <person name="Musat F."/>
        </authorList>
    </citation>
    <scope>NUCLEOTIDE SEQUENCE [LARGE SCALE GENOMIC DNA]</scope>
    <source>
        <strain evidence="3">BOX2</strain>
    </source>
</reference>
<feature type="transmembrane region" description="Helical" evidence="2">
    <location>
        <begin position="290"/>
        <end position="308"/>
    </location>
</feature>
<proteinExistence type="predicted"/>
<dbReference type="STRING" id="1838285.SCAL_000623"/>
<feature type="transmembrane region" description="Helical" evidence="2">
    <location>
        <begin position="12"/>
        <end position="34"/>
    </location>
</feature>
<keyword evidence="2" id="KW-0812">Transmembrane</keyword>
<evidence type="ECO:0000256" key="2">
    <source>
        <dbReference type="SAM" id="Phobius"/>
    </source>
</evidence>
<dbReference type="Proteomes" id="UP000186940">
    <property type="component" value="Unassembled WGS sequence"/>
</dbReference>
<evidence type="ECO:0000313" key="3">
    <source>
        <dbReference type="EMBL" id="OFV67983.1"/>
    </source>
</evidence>
<protein>
    <submittedName>
        <fullName evidence="3">Uncharacterized protein</fullName>
    </submittedName>
</protein>
<accession>A0A1F2P9T7</accession>
<dbReference type="EMBL" id="LYOS01000002">
    <property type="protein sequence ID" value="OFV67983.1"/>
    <property type="molecule type" value="Genomic_DNA"/>
</dbReference>
<keyword evidence="1" id="KW-0175">Coiled coil</keyword>
<keyword evidence="4" id="KW-1185">Reference proteome</keyword>
<feature type="transmembrane region" description="Helical" evidence="2">
    <location>
        <begin position="165"/>
        <end position="181"/>
    </location>
</feature>
<dbReference type="AlphaFoldDB" id="A0A1F2P9T7"/>
<keyword evidence="2" id="KW-0472">Membrane</keyword>
<feature type="transmembrane region" description="Helical" evidence="2">
    <location>
        <begin position="221"/>
        <end position="241"/>
    </location>
</feature>
<keyword evidence="2" id="KW-1133">Transmembrane helix</keyword>
<evidence type="ECO:0000313" key="4">
    <source>
        <dbReference type="Proteomes" id="UP000186940"/>
    </source>
</evidence>